<name>W9H2Z6_9PROT</name>
<accession>W9H2Z6</accession>
<dbReference type="OrthoDB" id="9767994at2"/>
<dbReference type="PANTHER" id="PTHR47495:SF3">
    <property type="entry name" value="BLR6219 PROTEIN"/>
    <property type="match status" value="1"/>
</dbReference>
<keyword evidence="4" id="KW-1185">Reference proteome</keyword>
<organism evidence="3 4">
    <name type="scientific">Skermanella stibiiresistens SB22</name>
    <dbReference type="NCBI Taxonomy" id="1385369"/>
    <lineage>
        <taxon>Bacteria</taxon>
        <taxon>Pseudomonadati</taxon>
        <taxon>Pseudomonadota</taxon>
        <taxon>Alphaproteobacteria</taxon>
        <taxon>Rhodospirillales</taxon>
        <taxon>Azospirillaceae</taxon>
        <taxon>Skermanella</taxon>
    </lineage>
</organism>
<dbReference type="PATRIC" id="fig|1385369.3.peg.2298"/>
<dbReference type="AlphaFoldDB" id="W9H2Z6"/>
<evidence type="ECO:0000259" key="2">
    <source>
        <dbReference type="SMART" id="SM01008"/>
    </source>
</evidence>
<dbReference type="InterPro" id="IPR008274">
    <property type="entry name" value="AldOxase/xan_DH_MoCoBD1"/>
</dbReference>
<dbReference type="GO" id="GO:0016491">
    <property type="term" value="F:oxidoreductase activity"/>
    <property type="evidence" value="ECO:0007669"/>
    <property type="project" value="InterPro"/>
</dbReference>
<dbReference type="InterPro" id="IPR006311">
    <property type="entry name" value="TAT_signal"/>
</dbReference>
<dbReference type="InterPro" id="IPR052516">
    <property type="entry name" value="N-heterocyclic_Hydroxylase"/>
</dbReference>
<dbReference type="Pfam" id="PF20256">
    <property type="entry name" value="MoCoBD_2"/>
    <property type="match status" value="2"/>
</dbReference>
<sequence length="778" mass="83737">MEFDMPLDQNSPHDESLGASPGVSNVSRRGLLKGIVAVGGLVLAARILPPGPSVAQTAAYGAAAMPHGTVNAPSAFISIGKDGIVTIVCHRSEMGQGVRTGMPQIVADELEADWNKVRVVNATGDEEKYGNQDTDGSRSTRHFMKPMREAGAAARSMLEMTAAKRWGVEPGEVEARNHEIVHKASGRKFGYGELAEEAASLEVPANDELRLKTPDQFRYIGKGLPLADGFDISVGKAKYGFDTWMEGMKYAVVARPPVFGGKVVSVDDSEALKIPGVEKIVRIEGTPAPAKFQPLGGVAVIASNTWAAMKGRDALKITWDDGPHKSYDSEAFRQQMLETARKPAKVVRDDGDAETELGKAAKKIEAEYYLPHLAQAPMEPPAATTRIVDGKCEVWSCVQAPQVTRTDIAEKLGMKLEDVTVHVTLLGGGFGRKSKPDFAIESAILSKEMGGAPVKLLWTREDDIRHGYYHTVSAERIDAGLDANGKVTAWRHRSVAPTITSIFMPDTKHQGAFELGMGLVDVPFDIPNLRCENGEAEAHARIGWFRSVSNIPHAFAIQSFVAELAAAAGKDQKDFLLELLGPPRVAELKSLDTLWNYGESTKVYPVDVGRLRHVVELVADKAGWGRQVPKGHGLGIAAHRSFVTYVATVVETAVAEDGTLTIPRVDVAIDCGNVVNPERIRAQVEGACIMGLSLALSSEISFKDGRVVQGNYDDYLVARIDQAPREINVHIVPSNWDLAPGGVGEPGVPPFAPALTNAIFAATGKRIRTLPIGDQLKA</sequence>
<dbReference type="Proteomes" id="UP000019486">
    <property type="component" value="Unassembled WGS sequence"/>
</dbReference>
<dbReference type="InterPro" id="IPR046867">
    <property type="entry name" value="AldOxase/xan_DH_MoCoBD2"/>
</dbReference>
<dbReference type="PANTHER" id="PTHR47495">
    <property type="entry name" value="ALDEHYDE DEHYDROGENASE"/>
    <property type="match status" value="1"/>
</dbReference>
<dbReference type="InterPro" id="IPR037165">
    <property type="entry name" value="AldOxase/xan_DH_Mopterin-bd_sf"/>
</dbReference>
<protein>
    <submittedName>
        <fullName evidence="3">Acylaldehyde oxidase</fullName>
    </submittedName>
</protein>
<dbReference type="Gene3D" id="3.30.365.10">
    <property type="entry name" value="Aldehyde oxidase/xanthine dehydrogenase, molybdopterin binding domain"/>
    <property type="match status" value="5"/>
</dbReference>
<evidence type="ECO:0000313" key="3">
    <source>
        <dbReference type="EMBL" id="EWY40444.1"/>
    </source>
</evidence>
<reference evidence="3 4" key="1">
    <citation type="submission" date="2013-08" db="EMBL/GenBank/DDBJ databases">
        <title>The genome sequence of Skermanella stibiiresistens.</title>
        <authorList>
            <person name="Zhu W."/>
            <person name="Wang G."/>
        </authorList>
    </citation>
    <scope>NUCLEOTIDE SEQUENCE [LARGE SCALE GENOMIC DNA]</scope>
    <source>
        <strain evidence="3 4">SB22</strain>
    </source>
</reference>
<dbReference type="PIRSF" id="PIRSF036389">
    <property type="entry name" value="IOR_B"/>
    <property type="match status" value="1"/>
</dbReference>
<evidence type="ECO:0000256" key="1">
    <source>
        <dbReference type="SAM" id="MobiDB-lite"/>
    </source>
</evidence>
<feature type="region of interest" description="Disordered" evidence="1">
    <location>
        <begin position="1"/>
        <end position="23"/>
    </location>
</feature>
<dbReference type="InterPro" id="IPR012368">
    <property type="entry name" value="OxRdtase_Mopterin-bd_su_IorB"/>
</dbReference>
<dbReference type="Pfam" id="PF02738">
    <property type="entry name" value="MoCoBD_1"/>
    <property type="match status" value="1"/>
</dbReference>
<feature type="domain" description="Aldehyde oxidase/xanthine dehydrogenase a/b hammerhead" evidence="2">
    <location>
        <begin position="234"/>
        <end position="323"/>
    </location>
</feature>
<evidence type="ECO:0000313" key="4">
    <source>
        <dbReference type="Proteomes" id="UP000019486"/>
    </source>
</evidence>
<dbReference type="PROSITE" id="PS51318">
    <property type="entry name" value="TAT"/>
    <property type="match status" value="1"/>
</dbReference>
<dbReference type="InterPro" id="IPR000674">
    <property type="entry name" value="Ald_Oxase/Xan_DH_a/b"/>
</dbReference>
<dbReference type="EMBL" id="AVFL01000007">
    <property type="protein sequence ID" value="EWY40444.1"/>
    <property type="molecule type" value="Genomic_DNA"/>
</dbReference>
<proteinExistence type="predicted"/>
<dbReference type="STRING" id="1385369.N825_34675"/>
<dbReference type="SMART" id="SM01008">
    <property type="entry name" value="Ald_Xan_dh_C"/>
    <property type="match status" value="1"/>
</dbReference>
<dbReference type="SUPFAM" id="SSF56003">
    <property type="entry name" value="Molybdenum cofactor-binding domain"/>
    <property type="match status" value="2"/>
</dbReference>
<comment type="caution">
    <text evidence="3">The sequence shown here is derived from an EMBL/GenBank/DDBJ whole genome shotgun (WGS) entry which is preliminary data.</text>
</comment>
<dbReference type="Gene3D" id="3.90.1170.50">
    <property type="entry name" value="Aldehyde oxidase/xanthine dehydrogenase, a/b hammerhead"/>
    <property type="match status" value="1"/>
</dbReference>
<gene>
    <name evidence="3" type="ORF">N825_34675</name>
</gene>